<evidence type="ECO:0000313" key="3">
    <source>
        <dbReference type="Proteomes" id="UP000750502"/>
    </source>
</evidence>
<keyword evidence="3" id="KW-1185">Reference proteome</keyword>
<feature type="region of interest" description="Disordered" evidence="1">
    <location>
        <begin position="42"/>
        <end position="63"/>
    </location>
</feature>
<sequence>MLRRLLSVVCKTRYPIPTSGSGRLAHRYTYSIACCVSLSASSGLPRSEPIVDPGSALEKQRSSLGRESPTAELTVIAVFVLA</sequence>
<reference evidence="2" key="1">
    <citation type="journal article" date="2020" name="bioRxiv">
        <title>Historical genomics reveals the evolutionary mechanisms behind multiple outbreaks of the host-specific coffee wilt pathogen Fusarium xylarioides.</title>
        <authorList>
            <person name="Peck D."/>
            <person name="Nowell R.W."/>
            <person name="Flood J."/>
            <person name="Ryan M.J."/>
            <person name="Barraclough T.G."/>
        </authorList>
    </citation>
    <scope>NUCLEOTIDE SEQUENCE</scope>
    <source>
        <strain evidence="2">IMI 127659i</strain>
    </source>
</reference>
<reference evidence="2" key="2">
    <citation type="submission" date="2020-10" db="EMBL/GenBank/DDBJ databases">
        <authorList>
            <person name="Peck L.D."/>
            <person name="Nowell R.W."/>
            <person name="Flood J."/>
            <person name="Ryan M.J."/>
            <person name="Barraclough T.G."/>
        </authorList>
    </citation>
    <scope>NUCLEOTIDE SEQUENCE</scope>
    <source>
        <strain evidence="2">IMI 127659i</strain>
    </source>
</reference>
<organism evidence="2 3">
    <name type="scientific">Fusarium xylarioides</name>
    <dbReference type="NCBI Taxonomy" id="221167"/>
    <lineage>
        <taxon>Eukaryota</taxon>
        <taxon>Fungi</taxon>
        <taxon>Dikarya</taxon>
        <taxon>Ascomycota</taxon>
        <taxon>Pezizomycotina</taxon>
        <taxon>Sordariomycetes</taxon>
        <taxon>Hypocreomycetidae</taxon>
        <taxon>Hypocreales</taxon>
        <taxon>Nectriaceae</taxon>
        <taxon>Fusarium</taxon>
        <taxon>Fusarium fujikuroi species complex</taxon>
    </lineage>
</organism>
<dbReference type="EMBL" id="JADFTT010000823">
    <property type="protein sequence ID" value="KAG5758448.1"/>
    <property type="molecule type" value="Genomic_DNA"/>
</dbReference>
<dbReference type="AlphaFoldDB" id="A0A9P7IWT0"/>
<gene>
    <name evidence="2" type="ORF">H9Q72_013419</name>
</gene>
<protein>
    <submittedName>
        <fullName evidence="2">Uncharacterized protein</fullName>
    </submittedName>
</protein>
<accession>A0A9P7IWT0</accession>
<name>A0A9P7IWT0_9HYPO</name>
<proteinExistence type="predicted"/>
<comment type="caution">
    <text evidence="2">The sequence shown here is derived from an EMBL/GenBank/DDBJ whole genome shotgun (WGS) entry which is preliminary data.</text>
</comment>
<dbReference type="Proteomes" id="UP000750502">
    <property type="component" value="Unassembled WGS sequence"/>
</dbReference>
<evidence type="ECO:0000256" key="1">
    <source>
        <dbReference type="SAM" id="MobiDB-lite"/>
    </source>
</evidence>
<evidence type="ECO:0000313" key="2">
    <source>
        <dbReference type="EMBL" id="KAG5758448.1"/>
    </source>
</evidence>